<dbReference type="RefSeq" id="WP_387415936.1">
    <property type="nucleotide sequence ID" value="NZ_JBIASD010000023.1"/>
</dbReference>
<dbReference type="Proteomes" id="UP001602013">
    <property type="component" value="Unassembled WGS sequence"/>
</dbReference>
<dbReference type="EMBL" id="JBIASD010000023">
    <property type="protein sequence ID" value="MFF3669662.1"/>
    <property type="molecule type" value="Genomic_DNA"/>
</dbReference>
<dbReference type="CDD" id="cd00090">
    <property type="entry name" value="HTH_ARSR"/>
    <property type="match status" value="1"/>
</dbReference>
<evidence type="ECO:0000259" key="1">
    <source>
        <dbReference type="SMART" id="SM00418"/>
    </source>
</evidence>
<comment type="caution">
    <text evidence="2">The sequence shown here is derived from an EMBL/GenBank/DDBJ whole genome shotgun (WGS) entry which is preliminary data.</text>
</comment>
<proteinExistence type="predicted"/>
<sequence>MVEIQRRDLSDPEALKALAHPLRQRLLTRLQRRGPATSAILAAEFGEDRGATSYHLRCLARFGFIEVDADRSAGRRKYWRAVPLDLRLPGHPADADAEAEAAGAELGRRWREQGEHDLAAFLADERAFGEFGDAALSSIGGTTLTAAELAAFTEEYVALLNRWRRDPDEAPEGARHITVIFHAFPTP</sequence>
<accession>A0ABW6SZU5</accession>
<protein>
    <submittedName>
        <fullName evidence="2">ArsR/SmtB family transcription factor</fullName>
    </submittedName>
</protein>
<dbReference type="InterPro" id="IPR001845">
    <property type="entry name" value="HTH_ArsR_DNA-bd_dom"/>
</dbReference>
<reference evidence="2 3" key="1">
    <citation type="submission" date="2024-10" db="EMBL/GenBank/DDBJ databases">
        <title>The Natural Products Discovery Center: Release of the First 8490 Sequenced Strains for Exploring Actinobacteria Biosynthetic Diversity.</title>
        <authorList>
            <person name="Kalkreuter E."/>
            <person name="Kautsar S.A."/>
            <person name="Yang D."/>
            <person name="Bader C.D."/>
            <person name="Teijaro C.N."/>
            <person name="Fluegel L."/>
            <person name="Davis C.M."/>
            <person name="Simpson J.R."/>
            <person name="Lauterbach L."/>
            <person name="Steele A.D."/>
            <person name="Gui C."/>
            <person name="Meng S."/>
            <person name="Li G."/>
            <person name="Viehrig K."/>
            <person name="Ye F."/>
            <person name="Su P."/>
            <person name="Kiefer A.F."/>
            <person name="Nichols A."/>
            <person name="Cepeda A.J."/>
            <person name="Yan W."/>
            <person name="Fan B."/>
            <person name="Jiang Y."/>
            <person name="Adhikari A."/>
            <person name="Zheng C.-J."/>
            <person name="Schuster L."/>
            <person name="Cowan T.M."/>
            <person name="Smanski M.J."/>
            <person name="Chevrette M.G."/>
            <person name="De Carvalho L.P.S."/>
            <person name="Shen B."/>
        </authorList>
    </citation>
    <scope>NUCLEOTIDE SEQUENCE [LARGE SCALE GENOMIC DNA]</scope>
    <source>
        <strain evidence="2 3">NPDC002173</strain>
    </source>
</reference>
<dbReference type="SUPFAM" id="SSF46785">
    <property type="entry name" value="Winged helix' DNA-binding domain"/>
    <property type="match status" value="1"/>
</dbReference>
<gene>
    <name evidence="2" type="ORF">ACFYXI_29145</name>
</gene>
<dbReference type="InterPro" id="IPR036388">
    <property type="entry name" value="WH-like_DNA-bd_sf"/>
</dbReference>
<evidence type="ECO:0000313" key="2">
    <source>
        <dbReference type="EMBL" id="MFF3669662.1"/>
    </source>
</evidence>
<dbReference type="InterPro" id="IPR011991">
    <property type="entry name" value="ArsR-like_HTH"/>
</dbReference>
<name>A0ABW6SZU5_9ACTN</name>
<dbReference type="Gene3D" id="1.10.10.10">
    <property type="entry name" value="Winged helix-like DNA-binding domain superfamily/Winged helix DNA-binding domain"/>
    <property type="match status" value="1"/>
</dbReference>
<organism evidence="2 3">
    <name type="scientific">Microtetraspora malaysiensis</name>
    <dbReference type="NCBI Taxonomy" id="161358"/>
    <lineage>
        <taxon>Bacteria</taxon>
        <taxon>Bacillati</taxon>
        <taxon>Actinomycetota</taxon>
        <taxon>Actinomycetes</taxon>
        <taxon>Streptosporangiales</taxon>
        <taxon>Streptosporangiaceae</taxon>
        <taxon>Microtetraspora</taxon>
    </lineage>
</organism>
<evidence type="ECO:0000313" key="3">
    <source>
        <dbReference type="Proteomes" id="UP001602013"/>
    </source>
</evidence>
<dbReference type="SMART" id="SM00418">
    <property type="entry name" value="HTH_ARSR"/>
    <property type="match status" value="1"/>
</dbReference>
<feature type="domain" description="HTH arsR-type" evidence="1">
    <location>
        <begin position="13"/>
        <end position="101"/>
    </location>
</feature>
<keyword evidence="3" id="KW-1185">Reference proteome</keyword>
<dbReference type="Pfam" id="PF12840">
    <property type="entry name" value="HTH_20"/>
    <property type="match status" value="1"/>
</dbReference>
<dbReference type="InterPro" id="IPR036390">
    <property type="entry name" value="WH_DNA-bd_sf"/>
</dbReference>